<organism evidence="2 3">
    <name type="scientific">Corynebacterium canis</name>
    <dbReference type="NCBI Taxonomy" id="679663"/>
    <lineage>
        <taxon>Bacteria</taxon>
        <taxon>Bacillati</taxon>
        <taxon>Actinomycetota</taxon>
        <taxon>Actinomycetes</taxon>
        <taxon>Mycobacteriales</taxon>
        <taxon>Corynebacteriaceae</taxon>
        <taxon>Corynebacterium</taxon>
    </lineage>
</organism>
<dbReference type="Proteomes" id="UP000320791">
    <property type="component" value="Unassembled WGS sequence"/>
</dbReference>
<keyword evidence="1" id="KW-1133">Transmembrane helix</keyword>
<feature type="transmembrane region" description="Helical" evidence="1">
    <location>
        <begin position="21"/>
        <end position="41"/>
    </location>
</feature>
<keyword evidence="1" id="KW-0472">Membrane</keyword>
<name>A0A5C5UT88_9CORY</name>
<evidence type="ECO:0000313" key="3">
    <source>
        <dbReference type="Proteomes" id="UP000320791"/>
    </source>
</evidence>
<dbReference type="OrthoDB" id="4424946at2"/>
<sequence>MSMQRYPQNPIELRKQAVRRHARNGVVAVAGGVIGGAALSLLFQTGFFLIVGLIIAVAGGVTAYQRVQRIVNYKD</sequence>
<protein>
    <submittedName>
        <fullName evidence="2">Uncharacterized protein</fullName>
    </submittedName>
</protein>
<feature type="transmembrane region" description="Helical" evidence="1">
    <location>
        <begin position="47"/>
        <end position="64"/>
    </location>
</feature>
<keyword evidence="3" id="KW-1185">Reference proteome</keyword>
<dbReference type="AlphaFoldDB" id="A0A5C5UT88"/>
<keyword evidence="1" id="KW-0812">Transmembrane</keyword>
<gene>
    <name evidence="2" type="ORF">FRX94_02160</name>
</gene>
<dbReference type="EMBL" id="VOHM01000003">
    <property type="protein sequence ID" value="TWT28713.1"/>
    <property type="molecule type" value="Genomic_DNA"/>
</dbReference>
<evidence type="ECO:0000256" key="1">
    <source>
        <dbReference type="SAM" id="Phobius"/>
    </source>
</evidence>
<evidence type="ECO:0000313" key="2">
    <source>
        <dbReference type="EMBL" id="TWT28713.1"/>
    </source>
</evidence>
<dbReference type="RefSeq" id="WP_146323475.1">
    <property type="nucleotide sequence ID" value="NZ_BAABLR010000027.1"/>
</dbReference>
<comment type="caution">
    <text evidence="2">The sequence shown here is derived from an EMBL/GenBank/DDBJ whole genome shotgun (WGS) entry which is preliminary data.</text>
</comment>
<proteinExistence type="predicted"/>
<reference evidence="2 3" key="1">
    <citation type="submission" date="2019-08" db="EMBL/GenBank/DDBJ databases">
        <authorList>
            <person name="Lei W."/>
        </authorList>
    </citation>
    <scope>NUCLEOTIDE SEQUENCE [LARGE SCALE GENOMIC DNA]</scope>
    <source>
        <strain evidence="2 3">CCUG 58627</strain>
    </source>
</reference>
<accession>A0A5C5UT88</accession>